<evidence type="ECO:0000256" key="1">
    <source>
        <dbReference type="SAM" id="MobiDB-lite"/>
    </source>
</evidence>
<dbReference type="EMBL" id="CADCTR010000694">
    <property type="protein sequence ID" value="CAA9257583.1"/>
    <property type="molecule type" value="Genomic_DNA"/>
</dbReference>
<proteinExistence type="predicted"/>
<reference evidence="2" key="1">
    <citation type="submission" date="2020-02" db="EMBL/GenBank/DDBJ databases">
        <authorList>
            <person name="Meier V. D."/>
        </authorList>
    </citation>
    <scope>NUCLEOTIDE SEQUENCE</scope>
    <source>
        <strain evidence="2">AVDCRST_MAG93</strain>
    </source>
</reference>
<feature type="compositionally biased region" description="Basic residues" evidence="1">
    <location>
        <begin position="20"/>
        <end position="45"/>
    </location>
</feature>
<feature type="non-terminal residue" evidence="2">
    <location>
        <position position="88"/>
    </location>
</feature>
<sequence>LAALPPAPSREQPRETARHHQERRRAAFQRPRQRARAHGLPRRPPGRPLPGTGPRRRTGPGDAGALQRDDRRVPPAPPTTTWALLGQV</sequence>
<accession>A0A6J4INL6</accession>
<organism evidence="2">
    <name type="scientific">uncultured Chloroflexia bacterium</name>
    <dbReference type="NCBI Taxonomy" id="1672391"/>
    <lineage>
        <taxon>Bacteria</taxon>
        <taxon>Bacillati</taxon>
        <taxon>Chloroflexota</taxon>
        <taxon>Chloroflexia</taxon>
        <taxon>environmental samples</taxon>
    </lineage>
</organism>
<evidence type="ECO:0000313" key="2">
    <source>
        <dbReference type="EMBL" id="CAA9257583.1"/>
    </source>
</evidence>
<name>A0A6J4INL6_9CHLR</name>
<gene>
    <name evidence="2" type="ORF">AVDCRST_MAG93-2040</name>
</gene>
<dbReference type="AlphaFoldDB" id="A0A6J4INL6"/>
<protein>
    <submittedName>
        <fullName evidence="2">Uncharacterized protein</fullName>
    </submittedName>
</protein>
<feature type="non-terminal residue" evidence="2">
    <location>
        <position position="1"/>
    </location>
</feature>
<feature type="region of interest" description="Disordered" evidence="1">
    <location>
        <begin position="1"/>
        <end position="88"/>
    </location>
</feature>